<dbReference type="EMBL" id="JBBKTW010000009">
    <property type="protein sequence ID" value="MEN2991047.1"/>
    <property type="molecule type" value="Genomic_DNA"/>
</dbReference>
<name>A0ABU9YQG1_9PROT</name>
<dbReference type="Gene3D" id="3.30.9.100">
    <property type="match status" value="1"/>
</dbReference>
<dbReference type="Pfam" id="PF01494">
    <property type="entry name" value="FAD_binding_3"/>
    <property type="match status" value="1"/>
</dbReference>
<evidence type="ECO:0000256" key="1">
    <source>
        <dbReference type="SAM" id="MobiDB-lite"/>
    </source>
</evidence>
<dbReference type="Proteomes" id="UP001413721">
    <property type="component" value="Unassembled WGS sequence"/>
</dbReference>
<feature type="region of interest" description="Disordered" evidence="1">
    <location>
        <begin position="1"/>
        <end position="21"/>
    </location>
</feature>
<keyword evidence="4" id="KW-1185">Reference proteome</keyword>
<proteinExistence type="predicted"/>
<dbReference type="SUPFAM" id="SSF51905">
    <property type="entry name" value="FAD/NAD(P)-binding domain"/>
    <property type="match status" value="1"/>
</dbReference>
<dbReference type="PANTHER" id="PTHR43747">
    <property type="entry name" value="FAD-BINDING PROTEIN"/>
    <property type="match status" value="1"/>
</dbReference>
<evidence type="ECO:0000313" key="3">
    <source>
        <dbReference type="EMBL" id="MEN2991047.1"/>
    </source>
</evidence>
<comment type="caution">
    <text evidence="3">The sequence shown here is derived from an EMBL/GenBank/DDBJ whole genome shotgun (WGS) entry which is preliminary data.</text>
</comment>
<dbReference type="Gene3D" id="3.50.50.60">
    <property type="entry name" value="FAD/NAD(P)-binding domain"/>
    <property type="match status" value="1"/>
</dbReference>
<reference evidence="3 4" key="1">
    <citation type="submission" date="2024-03" db="EMBL/GenBank/DDBJ databases">
        <title>High-quality draft genome sequencing of Tistrella sp. BH-R2-4.</title>
        <authorList>
            <person name="Dong C."/>
        </authorList>
    </citation>
    <scope>NUCLEOTIDE SEQUENCE [LARGE SCALE GENOMIC DNA]</scope>
    <source>
        <strain evidence="3 4">BH-R2-4</strain>
    </source>
</reference>
<organism evidence="3 4">
    <name type="scientific">Tistrella arctica</name>
    <dbReference type="NCBI Taxonomy" id="3133430"/>
    <lineage>
        <taxon>Bacteria</taxon>
        <taxon>Pseudomonadati</taxon>
        <taxon>Pseudomonadota</taxon>
        <taxon>Alphaproteobacteria</taxon>
        <taxon>Geminicoccales</taxon>
        <taxon>Geminicoccaceae</taxon>
        <taxon>Tistrella</taxon>
    </lineage>
</organism>
<dbReference type="InterPro" id="IPR002938">
    <property type="entry name" value="FAD-bd"/>
</dbReference>
<dbReference type="InterPro" id="IPR036188">
    <property type="entry name" value="FAD/NAD-bd_sf"/>
</dbReference>
<evidence type="ECO:0000313" key="4">
    <source>
        <dbReference type="Proteomes" id="UP001413721"/>
    </source>
</evidence>
<feature type="compositionally biased region" description="Basic and acidic residues" evidence="1">
    <location>
        <begin position="1"/>
        <end position="18"/>
    </location>
</feature>
<dbReference type="PRINTS" id="PR00420">
    <property type="entry name" value="RNGMNOXGNASE"/>
</dbReference>
<sequence length="383" mass="40073">MDDSRLDDHLTAPRDHADTATPATRADVLVAGAGPAGAVAAHALARAGLSVEMADRVQTAPKIGEALPGAALRLLRAEGLPVPSDAAGHRPVRGNWSAWSTPDLVASDFLRSPDGPGWRLDRLIFDDDLRRAARAAGAGFRRAAMRDLIRLDDGDWGVAFSDGGPPLKARWLVDATGRRAAIARRLGAARLRDRQLIALYGRFNAIAGAMSDPGFDRTVIEAVPDGWWYAARMPSGAVLASLHTTAPVAARMLADPSLWHQARLATRHLSALTGHAGAAEALAAPVGCDAGGARLDSVAGDGWLAIGDAAQAFDPLSAQGLLSAMHGALTGSAAVVAALGGDQGGLDRYQAGQDEVRRIYLDRLASHYRGAAHRFQGGFWDGL</sequence>
<dbReference type="InterPro" id="IPR050816">
    <property type="entry name" value="Flavin-dep_Halogenase_NPB"/>
</dbReference>
<dbReference type="PANTHER" id="PTHR43747:SF1">
    <property type="entry name" value="SLR1998 PROTEIN"/>
    <property type="match status" value="1"/>
</dbReference>
<accession>A0ABU9YQG1</accession>
<dbReference type="RefSeq" id="WP_345938311.1">
    <property type="nucleotide sequence ID" value="NZ_JBBKTW010000009.1"/>
</dbReference>
<protein>
    <submittedName>
        <fullName evidence="3">Tryptophan 7-halogenase</fullName>
    </submittedName>
</protein>
<evidence type="ECO:0000259" key="2">
    <source>
        <dbReference type="Pfam" id="PF01494"/>
    </source>
</evidence>
<gene>
    <name evidence="3" type="ORF">WG926_22235</name>
</gene>
<feature type="domain" description="FAD-binding" evidence="2">
    <location>
        <begin position="26"/>
        <end position="354"/>
    </location>
</feature>